<accession>T1KYI9</accession>
<dbReference type="HOGENOM" id="CLU_2609141_0_0_1"/>
<protein>
    <submittedName>
        <fullName evidence="2">Uncharacterized protein</fullName>
    </submittedName>
</protein>
<keyword evidence="3" id="KW-1185">Reference proteome</keyword>
<keyword evidence="1" id="KW-0472">Membrane</keyword>
<evidence type="ECO:0000256" key="1">
    <source>
        <dbReference type="SAM" id="Phobius"/>
    </source>
</evidence>
<proteinExistence type="predicted"/>
<dbReference type="EMBL" id="CAEY01000713">
    <property type="status" value="NOT_ANNOTATED_CDS"/>
    <property type="molecule type" value="Genomic_DNA"/>
</dbReference>
<dbReference type="AlphaFoldDB" id="T1KYI9"/>
<name>T1KYI9_TETUR</name>
<reference evidence="2" key="2">
    <citation type="submission" date="2015-06" db="UniProtKB">
        <authorList>
            <consortium name="EnsemblMetazoa"/>
        </authorList>
    </citation>
    <scope>IDENTIFICATION</scope>
</reference>
<keyword evidence="1" id="KW-1133">Transmembrane helix</keyword>
<organism evidence="2 3">
    <name type="scientific">Tetranychus urticae</name>
    <name type="common">Two-spotted spider mite</name>
    <dbReference type="NCBI Taxonomy" id="32264"/>
    <lineage>
        <taxon>Eukaryota</taxon>
        <taxon>Metazoa</taxon>
        <taxon>Ecdysozoa</taxon>
        <taxon>Arthropoda</taxon>
        <taxon>Chelicerata</taxon>
        <taxon>Arachnida</taxon>
        <taxon>Acari</taxon>
        <taxon>Acariformes</taxon>
        <taxon>Trombidiformes</taxon>
        <taxon>Prostigmata</taxon>
        <taxon>Eleutherengona</taxon>
        <taxon>Raphignathae</taxon>
        <taxon>Tetranychoidea</taxon>
        <taxon>Tetranychidae</taxon>
        <taxon>Tetranychus</taxon>
    </lineage>
</organism>
<evidence type="ECO:0000313" key="2">
    <source>
        <dbReference type="EnsemblMetazoa" id="tetur27g00850.1"/>
    </source>
</evidence>
<keyword evidence="1" id="KW-0812">Transmembrane</keyword>
<sequence>MFIMAKSNLTVGAFSVFGQGFIEEDGQTVPELKSLKRLAAFVTDYGPFNLKLHLPESGQLGVLTETGYHDGVLGLMQEGVSLKVELCFLPMTLDTQKAPGQFTSAMSEESYYIHSLRVLGGGNTSALTNSFVTETIVGNNDVKIETLRDVINYDKTPFFYEGISMYDWFKAKVTKDYGDIYERSKSKGYDEPYKLGPIPVFRPAEKMVTFISTLGVKVAPLGVSGILEPNHVQYISERPFHRSVQALLLGFKIPEATKKRINILTQRVAQAGISEKVEADIYVKFILGFYPASLFDFYKLQISRNSLEVNWKSLNYNTFSTHINIMNTLEAQFHRCRTNRDVSPVPSRSRAELCFLPLAMDTQKVPGQFTPVISEESYYISSIRNLDDGTSAVVSSLASVNTIPILLAILLLLELVVIKHFNIESIINAIYQSFGTSFYQNLSRHSAWFCLILMIILMFPVYIFNASFNTQTIVGNNDVKVDTLRDVIAYGKIPFFIEGISMYDWFKAKVNKEYAAIYERAKSNGLDKPYELGPIPIFRPADRMVLFVSTLGVKIAPLVAPEILGPNQVQYFSERPFHRSVQALLLGFKTPKSIKRRVNIITQRVAQAGLATKLESDIYIESILSFHPVSLFDFHKSEIPRNSLEVNCKALNYNTFCEIFYGYIAFVLQILV</sequence>
<feature type="transmembrane region" description="Helical" evidence="1">
    <location>
        <begin position="446"/>
        <end position="464"/>
    </location>
</feature>
<dbReference type="EnsemblMetazoa" id="tetur27g00850.1">
    <property type="protein sequence ID" value="tetur27g00850.1"/>
    <property type="gene ID" value="tetur27g00850"/>
</dbReference>
<reference evidence="3" key="1">
    <citation type="submission" date="2011-08" db="EMBL/GenBank/DDBJ databases">
        <authorList>
            <person name="Rombauts S."/>
        </authorList>
    </citation>
    <scope>NUCLEOTIDE SEQUENCE</scope>
    <source>
        <strain evidence="3">London</strain>
    </source>
</reference>
<dbReference type="Proteomes" id="UP000015104">
    <property type="component" value="Unassembled WGS sequence"/>
</dbReference>
<feature type="transmembrane region" description="Helical" evidence="1">
    <location>
        <begin position="392"/>
        <end position="413"/>
    </location>
</feature>
<evidence type="ECO:0000313" key="3">
    <source>
        <dbReference type="Proteomes" id="UP000015104"/>
    </source>
</evidence>